<protein>
    <submittedName>
        <fullName evidence="2">Uncharacterized protein</fullName>
    </submittedName>
</protein>
<organism evidence="2 3">
    <name type="scientific">Stylosanthes scabra</name>
    <dbReference type="NCBI Taxonomy" id="79078"/>
    <lineage>
        <taxon>Eukaryota</taxon>
        <taxon>Viridiplantae</taxon>
        <taxon>Streptophyta</taxon>
        <taxon>Embryophyta</taxon>
        <taxon>Tracheophyta</taxon>
        <taxon>Spermatophyta</taxon>
        <taxon>Magnoliopsida</taxon>
        <taxon>eudicotyledons</taxon>
        <taxon>Gunneridae</taxon>
        <taxon>Pentapetalae</taxon>
        <taxon>rosids</taxon>
        <taxon>fabids</taxon>
        <taxon>Fabales</taxon>
        <taxon>Fabaceae</taxon>
        <taxon>Papilionoideae</taxon>
        <taxon>50 kb inversion clade</taxon>
        <taxon>dalbergioids sensu lato</taxon>
        <taxon>Dalbergieae</taxon>
        <taxon>Pterocarpus clade</taxon>
        <taxon>Stylosanthes</taxon>
    </lineage>
</organism>
<feature type="compositionally biased region" description="Low complexity" evidence="1">
    <location>
        <begin position="84"/>
        <end position="100"/>
    </location>
</feature>
<name>A0ABU6XRR5_9FABA</name>
<evidence type="ECO:0000313" key="3">
    <source>
        <dbReference type="Proteomes" id="UP001341840"/>
    </source>
</evidence>
<reference evidence="2 3" key="1">
    <citation type="journal article" date="2023" name="Plants (Basel)">
        <title>Bridging the Gap: Combining Genomics and Transcriptomics Approaches to Understand Stylosanthes scabra, an Orphan Legume from the Brazilian Caatinga.</title>
        <authorList>
            <person name="Ferreira-Neto J.R.C."/>
            <person name="da Silva M.D."/>
            <person name="Binneck E."/>
            <person name="de Melo N.F."/>
            <person name="da Silva R.H."/>
            <person name="de Melo A.L.T.M."/>
            <person name="Pandolfi V."/>
            <person name="Bustamante F.O."/>
            <person name="Brasileiro-Vidal A.C."/>
            <person name="Benko-Iseppon A.M."/>
        </authorList>
    </citation>
    <scope>NUCLEOTIDE SEQUENCE [LARGE SCALE GENOMIC DNA]</scope>
    <source>
        <tissue evidence="2">Leaves</tissue>
    </source>
</reference>
<gene>
    <name evidence="2" type="ORF">PIB30_083655</name>
</gene>
<accession>A0ABU6XRR5</accession>
<evidence type="ECO:0000313" key="2">
    <source>
        <dbReference type="EMBL" id="MED6200296.1"/>
    </source>
</evidence>
<keyword evidence="3" id="KW-1185">Reference proteome</keyword>
<feature type="region of interest" description="Disordered" evidence="1">
    <location>
        <begin position="175"/>
        <end position="200"/>
    </location>
</feature>
<proteinExistence type="predicted"/>
<evidence type="ECO:0000256" key="1">
    <source>
        <dbReference type="SAM" id="MobiDB-lite"/>
    </source>
</evidence>
<dbReference type="EMBL" id="JASCZI010212779">
    <property type="protein sequence ID" value="MED6200296.1"/>
    <property type="molecule type" value="Genomic_DNA"/>
</dbReference>
<dbReference type="Proteomes" id="UP001341840">
    <property type="component" value="Unassembled WGS sequence"/>
</dbReference>
<sequence>YIATLILLPHALSSHSLSPSHKSTTTINSITAFHLFLPQLHNRQPSSSSNLHNPPFGNHHHRRICHRRPQLRAPPSHRRLLLPLTHHCSPSSSPSSTTTTVHHHHHLRQPRSGESTTQTSSLHRHRNPPTIATIEASSSSTTPPSFFLNRIYHCLSPFAAGTTFLIIAAITAEPPPSKTAEHHHQKPPWNLHHPSSTQPTHRPRLCDLLTTIATIATSLSVEHQFLVHHRTSGVLFLKFPNCSFFQHQRGSCAAIETSSAQNHFDSVSPGELSVSLSTLSSTPPPIPIITGGILLSSIASFFSFRFCSHLIILSLLNFNHMMI</sequence>
<feature type="non-terminal residue" evidence="2">
    <location>
        <position position="1"/>
    </location>
</feature>
<feature type="region of interest" description="Disordered" evidence="1">
    <location>
        <begin position="84"/>
        <end position="141"/>
    </location>
</feature>
<feature type="compositionally biased region" description="Polar residues" evidence="1">
    <location>
        <begin position="112"/>
        <end position="121"/>
    </location>
</feature>
<comment type="caution">
    <text evidence="2">The sequence shown here is derived from an EMBL/GenBank/DDBJ whole genome shotgun (WGS) entry which is preliminary data.</text>
</comment>